<dbReference type="SMART" id="SM00091">
    <property type="entry name" value="PAS"/>
    <property type="match status" value="2"/>
</dbReference>
<evidence type="ECO:0000256" key="8">
    <source>
        <dbReference type="ARBA" id="ARBA00022840"/>
    </source>
</evidence>
<dbReference type="CDD" id="cd16922">
    <property type="entry name" value="HATPase_EvgS-ArcB-TorS-like"/>
    <property type="match status" value="1"/>
</dbReference>
<dbReference type="Gene3D" id="1.20.120.160">
    <property type="entry name" value="HPT domain"/>
    <property type="match status" value="1"/>
</dbReference>
<dbReference type="SUPFAM" id="SSF47384">
    <property type="entry name" value="Homodimeric domain of signal transducing histidine kinase"/>
    <property type="match status" value="1"/>
</dbReference>
<keyword evidence="9" id="KW-1133">Transmembrane helix</keyword>
<evidence type="ECO:0000259" key="15">
    <source>
        <dbReference type="PROSITE" id="PS50112"/>
    </source>
</evidence>
<dbReference type="SMART" id="SM00387">
    <property type="entry name" value="HATPase_c"/>
    <property type="match status" value="1"/>
</dbReference>
<feature type="modified residue" description="4-aspartylphosphate" evidence="12">
    <location>
        <position position="561"/>
    </location>
</feature>
<dbReference type="InterPro" id="IPR001789">
    <property type="entry name" value="Sig_transdc_resp-reg_receiver"/>
</dbReference>
<dbReference type="CDD" id="cd00082">
    <property type="entry name" value="HisKA"/>
    <property type="match status" value="1"/>
</dbReference>
<comment type="caution">
    <text evidence="16">The sequence shown here is derived from an EMBL/GenBank/DDBJ whole genome shotgun (WGS) entry which is preliminary data.</text>
</comment>
<keyword evidence="11" id="KW-0472">Membrane</keyword>
<evidence type="ECO:0000256" key="10">
    <source>
        <dbReference type="ARBA" id="ARBA00023012"/>
    </source>
</evidence>
<dbReference type="InterPro" id="IPR011006">
    <property type="entry name" value="CheY-like_superfamily"/>
</dbReference>
<dbReference type="Pfam" id="PF00512">
    <property type="entry name" value="HisKA"/>
    <property type="match status" value="1"/>
</dbReference>
<dbReference type="PANTHER" id="PTHR45339">
    <property type="entry name" value="HYBRID SIGNAL TRANSDUCTION HISTIDINE KINASE J"/>
    <property type="match status" value="1"/>
</dbReference>
<keyword evidence="4" id="KW-1003">Cell membrane</keyword>
<dbReference type="InterPro" id="IPR003661">
    <property type="entry name" value="HisK_dim/P_dom"/>
</dbReference>
<dbReference type="Gene3D" id="1.10.287.130">
    <property type="match status" value="1"/>
</dbReference>
<name>A0ABW3J007_9FLAO</name>
<dbReference type="InterPro" id="IPR036097">
    <property type="entry name" value="HisK_dim/P_sf"/>
</dbReference>
<dbReference type="CDD" id="cd17546">
    <property type="entry name" value="REC_hyHK_CKI1_RcsC-like"/>
    <property type="match status" value="1"/>
</dbReference>
<evidence type="ECO:0000256" key="5">
    <source>
        <dbReference type="ARBA" id="ARBA00022553"/>
    </source>
</evidence>
<dbReference type="SUPFAM" id="SSF55785">
    <property type="entry name" value="PYP-like sensor domain (PAS domain)"/>
    <property type="match status" value="2"/>
</dbReference>
<dbReference type="InterPro" id="IPR005467">
    <property type="entry name" value="His_kinase_dom"/>
</dbReference>
<dbReference type="GO" id="GO:0005524">
    <property type="term" value="F:ATP binding"/>
    <property type="evidence" value="ECO:0007669"/>
    <property type="project" value="UniProtKB-KW"/>
</dbReference>
<keyword evidence="17" id="KW-1185">Reference proteome</keyword>
<gene>
    <name evidence="16" type="ORF">ACFQ0S_03405</name>
</gene>
<dbReference type="SUPFAM" id="SSF52172">
    <property type="entry name" value="CheY-like"/>
    <property type="match status" value="1"/>
</dbReference>
<dbReference type="Proteomes" id="UP001597051">
    <property type="component" value="Unassembled WGS sequence"/>
</dbReference>
<evidence type="ECO:0000256" key="7">
    <source>
        <dbReference type="ARBA" id="ARBA00022741"/>
    </source>
</evidence>
<dbReference type="CDD" id="cd00130">
    <property type="entry name" value="PAS"/>
    <property type="match status" value="2"/>
</dbReference>
<comment type="catalytic activity">
    <reaction evidence="1">
        <text>ATP + protein L-histidine = ADP + protein N-phospho-L-histidine.</text>
        <dbReference type="EC" id="2.7.13.3"/>
    </reaction>
</comment>
<keyword evidence="8 16" id="KW-0067">ATP-binding</keyword>
<evidence type="ECO:0000259" key="13">
    <source>
        <dbReference type="PROSITE" id="PS50109"/>
    </source>
</evidence>
<dbReference type="Gene3D" id="3.30.450.20">
    <property type="entry name" value="PAS domain"/>
    <property type="match status" value="2"/>
</dbReference>
<feature type="domain" description="Histidine kinase" evidence="13">
    <location>
        <begin position="267"/>
        <end position="488"/>
    </location>
</feature>
<keyword evidence="6" id="KW-0812">Transmembrane</keyword>
<dbReference type="PROSITE" id="PS50112">
    <property type="entry name" value="PAS"/>
    <property type="match status" value="1"/>
</dbReference>
<evidence type="ECO:0000256" key="4">
    <source>
        <dbReference type="ARBA" id="ARBA00022475"/>
    </source>
</evidence>
<dbReference type="Pfam" id="PF00072">
    <property type="entry name" value="Response_reg"/>
    <property type="match status" value="1"/>
</dbReference>
<dbReference type="SUPFAM" id="SSF55874">
    <property type="entry name" value="ATPase domain of HSP90 chaperone/DNA topoisomerase II/histidine kinase"/>
    <property type="match status" value="1"/>
</dbReference>
<evidence type="ECO:0000256" key="11">
    <source>
        <dbReference type="ARBA" id="ARBA00023136"/>
    </source>
</evidence>
<keyword evidence="7" id="KW-0547">Nucleotide-binding</keyword>
<dbReference type="EMBL" id="JBHTIZ010000010">
    <property type="protein sequence ID" value="MFD0983516.1"/>
    <property type="molecule type" value="Genomic_DNA"/>
</dbReference>
<feature type="domain" description="PAS" evidence="15">
    <location>
        <begin position="122"/>
        <end position="175"/>
    </location>
</feature>
<dbReference type="Pfam" id="PF13426">
    <property type="entry name" value="PAS_9"/>
    <property type="match status" value="2"/>
</dbReference>
<evidence type="ECO:0000256" key="9">
    <source>
        <dbReference type="ARBA" id="ARBA00022989"/>
    </source>
</evidence>
<dbReference type="InterPro" id="IPR035965">
    <property type="entry name" value="PAS-like_dom_sf"/>
</dbReference>
<dbReference type="InterPro" id="IPR003594">
    <property type="entry name" value="HATPase_dom"/>
</dbReference>
<organism evidence="16 17">
    <name type="scientific">Flavobacterium myungsuense</name>
    <dbReference type="NCBI Taxonomy" id="651823"/>
    <lineage>
        <taxon>Bacteria</taxon>
        <taxon>Pseudomonadati</taxon>
        <taxon>Bacteroidota</taxon>
        <taxon>Flavobacteriia</taxon>
        <taxon>Flavobacteriales</taxon>
        <taxon>Flavobacteriaceae</taxon>
        <taxon>Flavobacterium</taxon>
    </lineage>
</organism>
<dbReference type="SUPFAM" id="SSF47226">
    <property type="entry name" value="Histidine-containing phosphotransfer domain, HPT domain"/>
    <property type="match status" value="1"/>
</dbReference>
<reference evidence="17" key="1">
    <citation type="journal article" date="2019" name="Int. J. Syst. Evol. Microbiol.">
        <title>The Global Catalogue of Microorganisms (GCM) 10K type strain sequencing project: providing services to taxonomists for standard genome sequencing and annotation.</title>
        <authorList>
            <consortium name="The Broad Institute Genomics Platform"/>
            <consortium name="The Broad Institute Genome Sequencing Center for Infectious Disease"/>
            <person name="Wu L."/>
            <person name="Ma J."/>
        </authorList>
    </citation>
    <scope>NUCLEOTIDE SEQUENCE [LARGE SCALE GENOMIC DNA]</scope>
    <source>
        <strain evidence="17">CECT 7649</strain>
    </source>
</reference>
<dbReference type="SMART" id="SM00388">
    <property type="entry name" value="HisKA"/>
    <property type="match status" value="1"/>
</dbReference>
<keyword evidence="10" id="KW-0902">Two-component regulatory system</keyword>
<dbReference type="InterPro" id="IPR036641">
    <property type="entry name" value="HPT_dom_sf"/>
</dbReference>
<dbReference type="PANTHER" id="PTHR45339:SF1">
    <property type="entry name" value="HYBRID SIGNAL TRANSDUCTION HISTIDINE KINASE J"/>
    <property type="match status" value="1"/>
</dbReference>
<evidence type="ECO:0000256" key="6">
    <source>
        <dbReference type="ARBA" id="ARBA00022692"/>
    </source>
</evidence>
<dbReference type="Gene3D" id="3.30.565.10">
    <property type="entry name" value="Histidine kinase-like ATPase, C-terminal domain"/>
    <property type="match status" value="1"/>
</dbReference>
<protein>
    <recommendedName>
        <fullName evidence="3">histidine kinase</fullName>
        <ecNumber evidence="3">2.7.13.3</ecNumber>
    </recommendedName>
</protein>
<evidence type="ECO:0000256" key="12">
    <source>
        <dbReference type="PROSITE-ProRule" id="PRU00169"/>
    </source>
</evidence>
<dbReference type="PROSITE" id="PS50110">
    <property type="entry name" value="RESPONSE_REGULATORY"/>
    <property type="match status" value="1"/>
</dbReference>
<dbReference type="SMART" id="SM00448">
    <property type="entry name" value="REC"/>
    <property type="match status" value="1"/>
</dbReference>
<dbReference type="EC" id="2.7.13.3" evidence="3"/>
<dbReference type="Pfam" id="PF02518">
    <property type="entry name" value="HATPase_c"/>
    <property type="match status" value="1"/>
</dbReference>
<dbReference type="NCBIfam" id="TIGR00229">
    <property type="entry name" value="sensory_box"/>
    <property type="match status" value="1"/>
</dbReference>
<evidence type="ECO:0000313" key="16">
    <source>
        <dbReference type="EMBL" id="MFD0983516.1"/>
    </source>
</evidence>
<accession>A0ABW3J007</accession>
<comment type="subcellular location">
    <subcellularLocation>
        <location evidence="2">Cell membrane</location>
        <topology evidence="2">Multi-pass membrane protein</topology>
    </subcellularLocation>
</comment>
<feature type="domain" description="Response regulatory" evidence="14">
    <location>
        <begin position="512"/>
        <end position="627"/>
    </location>
</feature>
<evidence type="ECO:0000259" key="14">
    <source>
        <dbReference type="PROSITE" id="PS50110"/>
    </source>
</evidence>
<evidence type="ECO:0000256" key="1">
    <source>
        <dbReference type="ARBA" id="ARBA00000085"/>
    </source>
</evidence>
<evidence type="ECO:0000256" key="2">
    <source>
        <dbReference type="ARBA" id="ARBA00004651"/>
    </source>
</evidence>
<keyword evidence="5 12" id="KW-0597">Phosphoprotein</keyword>
<sequence>MNTIKKDLIYTTSLTEIHSEPVIVIDSDYKVTDINSKFLNIIKKKREDIIGTYCYNYFKDSERVKKNCAKLFEIGFFHDEELELVGHNEKDLLYNGFVYKNEKTKNSELVIIGRKIALEKKYDTKFQSFLESLPDAIIIVNHDGNIQSVNTQVEKLFGYNRNEIIGNPIALLMPSRFKESHHNHIQNYFANPKVRKMGEGMQLFAKHKDQTEFPVEISLSTIDSEEGLIVCASIRDVSQQKKIEKELKEAITKAENAVKSKQQFLTNMSHEIRTPMNSIIGFTKVILRTELTPKQKEYISAIKMSGDTLIVLINDILDLAKVDAGKMVFKKAPFKLALSISTILHLFETKIQEKNIELVVKYDQNIPEVLIGDAIRLHQIILNLVSNAVKFTFKGKITFGVRKLTEDDENISLEFSVCDTGIGIEADKIDQIFENFQQAHSQTSRIFGGTGLGLAIVKQLVEGQGGSVHVESELGKGSTFSFVLPFKKTYRTSIVVDDDIIEFIDNPTKNIKVLIVEDVELNQLLMKTILDDFGFEYDIAENGKIAIENLKKDNYDVVLMDLQMPVMNGFDATNFIRNTLKSSVPIIALSADVTSINVEKCLAAGMNDYISKPIDDNALYRKILTLIKKPKQRIEIESIENYEPKTQKCTDMGYLNKITKSNPKLMTEMINVYLDQTPILINFIKKSWLENDFDTLKSAVHKLIPSFTIVGIDKKYEEIARKIGDESTMAECKNWILELENICLQAIEELKMELNNLNN</sequence>
<proteinExistence type="predicted"/>
<dbReference type="PROSITE" id="PS50109">
    <property type="entry name" value="HIS_KIN"/>
    <property type="match status" value="1"/>
</dbReference>
<evidence type="ECO:0000256" key="3">
    <source>
        <dbReference type="ARBA" id="ARBA00012438"/>
    </source>
</evidence>
<evidence type="ECO:0000313" key="17">
    <source>
        <dbReference type="Proteomes" id="UP001597051"/>
    </source>
</evidence>
<dbReference type="InterPro" id="IPR000014">
    <property type="entry name" value="PAS"/>
</dbReference>
<dbReference type="InterPro" id="IPR004358">
    <property type="entry name" value="Sig_transdc_His_kin-like_C"/>
</dbReference>
<dbReference type="Gene3D" id="3.40.50.2300">
    <property type="match status" value="1"/>
</dbReference>
<dbReference type="RefSeq" id="WP_379753423.1">
    <property type="nucleotide sequence ID" value="NZ_JBHSYB010000008.1"/>
</dbReference>
<dbReference type="InterPro" id="IPR036890">
    <property type="entry name" value="HATPase_C_sf"/>
</dbReference>
<dbReference type="PRINTS" id="PR00344">
    <property type="entry name" value="BCTRLSENSOR"/>
</dbReference>